<gene>
    <name evidence="3" type="ORF">BDFB_001444</name>
</gene>
<keyword evidence="4" id="KW-1185">Reference proteome</keyword>
<evidence type="ECO:0000313" key="3">
    <source>
        <dbReference type="EMBL" id="RZB40396.1"/>
    </source>
</evidence>
<accession>A0A482VAY6</accession>
<dbReference type="EMBL" id="QDEB01119261">
    <property type="protein sequence ID" value="RZB40396.1"/>
    <property type="molecule type" value="Genomic_DNA"/>
</dbReference>
<name>A0A482VAY6_ASBVE</name>
<dbReference type="OrthoDB" id="10071013at2759"/>
<proteinExistence type="predicted"/>
<organism evidence="3 4">
    <name type="scientific">Asbolus verrucosus</name>
    <name type="common">Desert ironclad beetle</name>
    <dbReference type="NCBI Taxonomy" id="1661398"/>
    <lineage>
        <taxon>Eukaryota</taxon>
        <taxon>Metazoa</taxon>
        <taxon>Ecdysozoa</taxon>
        <taxon>Arthropoda</taxon>
        <taxon>Hexapoda</taxon>
        <taxon>Insecta</taxon>
        <taxon>Pterygota</taxon>
        <taxon>Neoptera</taxon>
        <taxon>Endopterygota</taxon>
        <taxon>Coleoptera</taxon>
        <taxon>Polyphaga</taxon>
        <taxon>Cucujiformia</taxon>
        <taxon>Tenebrionidae</taxon>
        <taxon>Pimeliinae</taxon>
        <taxon>Asbolus</taxon>
    </lineage>
</organism>
<feature type="region of interest" description="Disordered" evidence="1">
    <location>
        <begin position="1"/>
        <end position="33"/>
    </location>
</feature>
<comment type="caution">
    <text evidence="3">The sequence shown here is derived from an EMBL/GenBank/DDBJ whole genome shotgun (WGS) entry which is preliminary data.</text>
</comment>
<reference evidence="3 4" key="1">
    <citation type="submission" date="2017-03" db="EMBL/GenBank/DDBJ databases">
        <title>Genome of the blue death feigning beetle - Asbolus verrucosus.</title>
        <authorList>
            <person name="Rider S.D."/>
        </authorList>
    </citation>
    <scope>NUCLEOTIDE SEQUENCE [LARGE SCALE GENOMIC DNA]</scope>
    <source>
        <strain evidence="3">Butters</strain>
        <tissue evidence="3">Head and leg muscle</tissue>
    </source>
</reference>
<protein>
    <submittedName>
        <fullName evidence="3">Uncharacterized protein</fullName>
    </submittedName>
</protein>
<evidence type="ECO:0000256" key="2">
    <source>
        <dbReference type="SAM" id="Phobius"/>
    </source>
</evidence>
<dbReference type="AlphaFoldDB" id="A0A482VAY6"/>
<feature type="transmembrane region" description="Helical" evidence="2">
    <location>
        <begin position="91"/>
        <end position="113"/>
    </location>
</feature>
<keyword evidence="2" id="KW-0812">Transmembrane</keyword>
<keyword evidence="2" id="KW-0472">Membrane</keyword>
<dbReference type="Proteomes" id="UP000292052">
    <property type="component" value="Unassembled WGS sequence"/>
</dbReference>
<sequence length="138" mass="15732">MIKVPHIKNTSFPQFEVPEKNDDKKSVPRKGVTFTDAKNATSTTIKPKKKKPTITEADDVPFVPSSFKSNETGNHGIGIEAITEKQKKPDYVVPIVVVILLVPLVAIVISILYKRGAEWWQHRHYRRMDFLIEGMYNN</sequence>
<dbReference type="STRING" id="1661398.A0A482VAY6"/>
<evidence type="ECO:0000256" key="1">
    <source>
        <dbReference type="SAM" id="MobiDB-lite"/>
    </source>
</evidence>
<feature type="compositionally biased region" description="Basic and acidic residues" evidence="1">
    <location>
        <begin position="17"/>
        <end position="26"/>
    </location>
</feature>
<keyword evidence="2" id="KW-1133">Transmembrane helix</keyword>
<evidence type="ECO:0000313" key="4">
    <source>
        <dbReference type="Proteomes" id="UP000292052"/>
    </source>
</evidence>